<comment type="similarity">
    <text evidence="1">Belongs to the 'phage' integrase family.</text>
</comment>
<evidence type="ECO:0000256" key="3">
    <source>
        <dbReference type="ARBA" id="ARBA00023125"/>
    </source>
</evidence>
<accession>A0A179EU06</accession>
<protein>
    <submittedName>
        <fullName evidence="6">Integrase</fullName>
    </submittedName>
</protein>
<reference evidence="6 7" key="1">
    <citation type="submission" date="2016-04" db="EMBL/GenBank/DDBJ databases">
        <title>Draft genome of an Enterococcus thailandicus strain isolated from bovine feces.</title>
        <authorList>
            <person name="Beukers A.G."/>
            <person name="Zaheer R."/>
            <person name="Goji N."/>
            <person name="Cook S.R."/>
            <person name="Amoako K."/>
            <person name="Chaves A.V."/>
            <person name="Ward M.P."/>
            <person name="Mcallister T.A."/>
        </authorList>
    </citation>
    <scope>NUCLEOTIDE SEQUENCE [LARGE SCALE GENOMIC DNA]</scope>
    <source>
        <strain evidence="6 7">F0711D 46</strain>
    </source>
</reference>
<evidence type="ECO:0000313" key="7">
    <source>
        <dbReference type="Proteomes" id="UP000078516"/>
    </source>
</evidence>
<dbReference type="Gene3D" id="1.10.443.10">
    <property type="entry name" value="Intergrase catalytic core"/>
    <property type="match status" value="1"/>
</dbReference>
<dbReference type="InterPro" id="IPR013762">
    <property type="entry name" value="Integrase-like_cat_sf"/>
</dbReference>
<evidence type="ECO:0000313" key="6">
    <source>
        <dbReference type="EMBL" id="OAQ56687.1"/>
    </source>
</evidence>
<dbReference type="GO" id="GO:0015074">
    <property type="term" value="P:DNA integration"/>
    <property type="evidence" value="ECO:0007669"/>
    <property type="project" value="UniProtKB-KW"/>
</dbReference>
<keyword evidence="3" id="KW-0238">DNA-binding</keyword>
<dbReference type="Pfam" id="PF00589">
    <property type="entry name" value="Phage_integrase"/>
    <property type="match status" value="1"/>
</dbReference>
<dbReference type="InterPro" id="IPR002104">
    <property type="entry name" value="Integrase_catalytic"/>
</dbReference>
<sequence length="381" mass="44861">MATIKQYEKKDGTKAWLFQTYLGINPLTGKEVRTTRRNFKTKKEAQIELNRLLVDFEENGLKQDTNETFQEIYELWYESYKTTVKEVTQLKIEIKFNKWILPKYGKFRIKEITVKHVQKILNQWAKMTDQYKVLQSTVSRIFKYAMTLGLITKNPCELVIMPNRDVEKKKDTVKIYSRNQLEILFQYLESKRSTYRADYDKTLLRFLFFSGCRISEALALNWSDIDFDSKTVTINKTLSQTKYGYKISSPKTSNSYGSLSLDNKTINWLKKWQINQKRYMLTLGITDPTMIFCGIYKEIITKHAIYSRMITICKNSGIPFLGNHVTRHTHASMLLESGVSMKEVQERLRHSSIKLTMDTYAHLTKETKEKTVEKLAEHLNF</sequence>
<dbReference type="InterPro" id="IPR028259">
    <property type="entry name" value="AP2-like_int_N"/>
</dbReference>
<dbReference type="PROSITE" id="PS51898">
    <property type="entry name" value="TYR_RECOMBINASE"/>
    <property type="match status" value="1"/>
</dbReference>
<name>A0A179EU06_ENTTH</name>
<dbReference type="Pfam" id="PF14659">
    <property type="entry name" value="Phage_int_SAM_3"/>
    <property type="match status" value="1"/>
</dbReference>
<dbReference type="EMBL" id="LWMN01000003">
    <property type="protein sequence ID" value="OAQ56687.1"/>
    <property type="molecule type" value="Genomic_DNA"/>
</dbReference>
<dbReference type="InterPro" id="IPR004107">
    <property type="entry name" value="Integrase_SAM-like_N"/>
</dbReference>
<dbReference type="Gene3D" id="1.10.150.130">
    <property type="match status" value="1"/>
</dbReference>
<dbReference type="InterPro" id="IPR050090">
    <property type="entry name" value="Tyrosine_recombinase_XerCD"/>
</dbReference>
<dbReference type="InterPro" id="IPR011010">
    <property type="entry name" value="DNA_brk_join_enz"/>
</dbReference>
<dbReference type="AlphaFoldDB" id="A0A179EU06"/>
<evidence type="ECO:0000256" key="4">
    <source>
        <dbReference type="ARBA" id="ARBA00023172"/>
    </source>
</evidence>
<evidence type="ECO:0000256" key="2">
    <source>
        <dbReference type="ARBA" id="ARBA00022908"/>
    </source>
</evidence>
<dbReference type="GO" id="GO:0006310">
    <property type="term" value="P:DNA recombination"/>
    <property type="evidence" value="ECO:0007669"/>
    <property type="project" value="UniProtKB-KW"/>
</dbReference>
<gene>
    <name evidence="6" type="ORF">A6E74_11920</name>
</gene>
<organism evidence="6 7">
    <name type="scientific">Enterococcus thailandicus</name>
    <dbReference type="NCBI Taxonomy" id="417368"/>
    <lineage>
        <taxon>Bacteria</taxon>
        <taxon>Bacillati</taxon>
        <taxon>Bacillota</taxon>
        <taxon>Bacilli</taxon>
        <taxon>Lactobacillales</taxon>
        <taxon>Enterococcaceae</taxon>
        <taxon>Enterococcus</taxon>
    </lineage>
</organism>
<keyword evidence="4" id="KW-0233">DNA recombination</keyword>
<dbReference type="Pfam" id="PF14657">
    <property type="entry name" value="Arm-DNA-bind_4"/>
    <property type="match status" value="1"/>
</dbReference>
<dbReference type="Proteomes" id="UP000078516">
    <property type="component" value="Unassembled WGS sequence"/>
</dbReference>
<dbReference type="PANTHER" id="PTHR30349">
    <property type="entry name" value="PHAGE INTEGRASE-RELATED"/>
    <property type="match status" value="1"/>
</dbReference>
<dbReference type="PANTHER" id="PTHR30349:SF64">
    <property type="entry name" value="PROPHAGE INTEGRASE INTD-RELATED"/>
    <property type="match status" value="1"/>
</dbReference>
<feature type="domain" description="Tyr recombinase" evidence="5">
    <location>
        <begin position="171"/>
        <end position="373"/>
    </location>
</feature>
<keyword evidence="2" id="KW-0229">DNA integration</keyword>
<proteinExistence type="inferred from homology"/>
<evidence type="ECO:0000259" key="5">
    <source>
        <dbReference type="PROSITE" id="PS51898"/>
    </source>
</evidence>
<evidence type="ECO:0000256" key="1">
    <source>
        <dbReference type="ARBA" id="ARBA00008857"/>
    </source>
</evidence>
<comment type="caution">
    <text evidence="6">The sequence shown here is derived from an EMBL/GenBank/DDBJ whole genome shotgun (WGS) entry which is preliminary data.</text>
</comment>
<keyword evidence="7" id="KW-1185">Reference proteome</keyword>
<dbReference type="GO" id="GO:0003677">
    <property type="term" value="F:DNA binding"/>
    <property type="evidence" value="ECO:0007669"/>
    <property type="project" value="UniProtKB-KW"/>
</dbReference>
<dbReference type="InterPro" id="IPR010998">
    <property type="entry name" value="Integrase_recombinase_N"/>
</dbReference>
<dbReference type="SUPFAM" id="SSF56349">
    <property type="entry name" value="DNA breaking-rejoining enzymes"/>
    <property type="match status" value="1"/>
</dbReference>
<dbReference type="CDD" id="cd01189">
    <property type="entry name" value="INT_ICEBs1_C_like"/>
    <property type="match status" value="1"/>
</dbReference>
<dbReference type="RefSeq" id="WP_067481592.1">
    <property type="nucleotide sequence ID" value="NZ_LWMN01000003.1"/>
</dbReference>